<dbReference type="InterPro" id="IPR010235">
    <property type="entry name" value="HepT"/>
</dbReference>
<keyword evidence="5" id="KW-1185">Reference proteome</keyword>
<dbReference type="Pfam" id="PF12799">
    <property type="entry name" value="LRR_4"/>
    <property type="match status" value="1"/>
</dbReference>
<dbReference type="InterPro" id="IPR050836">
    <property type="entry name" value="SDS22/Internalin_LRR"/>
</dbReference>
<dbReference type="Gene3D" id="3.80.10.10">
    <property type="entry name" value="Ribonuclease Inhibitor"/>
    <property type="match status" value="3"/>
</dbReference>
<reference evidence="4" key="1">
    <citation type="submission" date="2021-06" db="EMBL/GenBank/DDBJ databases">
        <authorList>
            <person name="Kallberg Y."/>
            <person name="Tangrot J."/>
            <person name="Rosling A."/>
        </authorList>
    </citation>
    <scope>NUCLEOTIDE SEQUENCE</scope>
    <source>
        <strain evidence="4">FL130A</strain>
    </source>
</reference>
<dbReference type="PANTHER" id="PTHR46652:SF3">
    <property type="entry name" value="LEUCINE-RICH REPEAT-CONTAINING PROTEIN 9"/>
    <property type="match status" value="1"/>
</dbReference>
<dbReference type="InterPro" id="IPR010730">
    <property type="entry name" value="HET"/>
</dbReference>
<evidence type="ECO:0000256" key="1">
    <source>
        <dbReference type="ARBA" id="ARBA00022614"/>
    </source>
</evidence>
<name>A0A9N8V488_9GLOM</name>
<dbReference type="Gene3D" id="1.10.260.40">
    <property type="entry name" value="lambda repressor-like DNA-binding domains"/>
    <property type="match status" value="1"/>
</dbReference>
<evidence type="ECO:0000313" key="5">
    <source>
        <dbReference type="Proteomes" id="UP000789508"/>
    </source>
</evidence>
<dbReference type="EMBL" id="CAJVPS010000001">
    <property type="protein sequence ID" value="CAG8437381.1"/>
    <property type="molecule type" value="Genomic_DNA"/>
</dbReference>
<dbReference type="InterPro" id="IPR013430">
    <property type="entry name" value="Toxin_antidote_HigA"/>
</dbReference>
<proteinExistence type="predicted"/>
<dbReference type="InterPro" id="IPR025875">
    <property type="entry name" value="Leu-rich_rpt_4"/>
</dbReference>
<dbReference type="Gene3D" id="1.10.238.10">
    <property type="entry name" value="EF-hand"/>
    <property type="match status" value="1"/>
</dbReference>
<feature type="domain" description="Heterokaryon incompatibility" evidence="3">
    <location>
        <begin position="1515"/>
        <end position="1555"/>
    </location>
</feature>
<dbReference type="InterPro" id="IPR010982">
    <property type="entry name" value="Lambda_DNA-bd_dom_sf"/>
</dbReference>
<dbReference type="Gene3D" id="1.20.120.330">
    <property type="entry name" value="Nucleotidyltransferases domain 2"/>
    <property type="match status" value="1"/>
</dbReference>
<dbReference type="Pfam" id="PF08780">
    <property type="entry name" value="NTase_sub_bind"/>
    <property type="match status" value="1"/>
</dbReference>
<accession>A0A9N8V488</accession>
<comment type="caution">
    <text evidence="4">The sequence shown here is derived from an EMBL/GenBank/DDBJ whole genome shotgun (WGS) entry which is preliminary data.</text>
</comment>
<dbReference type="SUPFAM" id="SSF47413">
    <property type="entry name" value="lambda repressor-like DNA-binding domains"/>
    <property type="match status" value="1"/>
</dbReference>
<dbReference type="PANTHER" id="PTHR46652">
    <property type="entry name" value="LEUCINE-RICH REPEAT AND IQ DOMAIN-CONTAINING PROTEIN 1-RELATED"/>
    <property type="match status" value="1"/>
</dbReference>
<dbReference type="Proteomes" id="UP000789508">
    <property type="component" value="Unassembled WGS sequence"/>
</dbReference>
<dbReference type="NCBIfam" id="TIGR02607">
    <property type="entry name" value="antidote_HigA"/>
    <property type="match status" value="1"/>
</dbReference>
<dbReference type="InterPro" id="IPR032675">
    <property type="entry name" value="LRR_dom_sf"/>
</dbReference>
<dbReference type="OrthoDB" id="2449544at2759"/>
<keyword evidence="1" id="KW-0433">Leucine-rich repeat</keyword>
<sequence length="1791" mass="204856">MTKNEKLAPIHPGKTLERQFFQPLQLTRKQLAQDLHLPLYQLENLINEKEKITPEIAYRLSCYFQIEAEVFLNLQQHYDLEVWKDRQEIYIRGQIKPYETIHDLNDSEKAIFDNDILKKVKTDGSLDTDPDSTKLKGALVLLLNVKASQEKVKTETMGLSSDGQALMISLLTEQKGNSAPYQAVNQMGNDKPVDKVIRQFEDVLFAESEPEFDQKIEVALLKIKDLDEKGEKVDKEITKLRKKYNQELFAEQTELEKNVAKAVTALKADLATGQIGHKILKQIIQFNKVVAQINYTSTVTASSDVLGSVIQTGYNGNNRPYTHPIDEEMETMSEDELIKKNNIYISDIFYIMHALFPKDSNYKDSPFLKTGADASVKNKKYSSDGKIPEFFWQVYNNNDAIDFTADYKVLNKDGNPEELVREEISVYEKKLKAGRKFLFHIMGSSYREHIIEVIESIKDASDNSLIDPIELENEWEDIFLDIISRIGNTFNLFRQRAAGLSFDQLLAKIKGELPNDNVEKKVLESNEKLLGDKLIERSEINAKRKETVDECNNAKKLEKIAKQGGMKALKDTFNAINAKTKKSYRELLFLRSILALVEKWQNDYPTLYPADSAFDVTTLTQALNDEEKARGANDGKFYSKEVERSYLTRIKEVLELFDTNQLSKTEKNELDQINNHLNEVPVPTEKRITPSELKEDANEIKKLADKVNSGKIKKPDFVKYLKENLATNPALPEFPDTVIETIATQELVADSTLKDTIVKEMKDYKEGDKTLDSAKYPKDDQGAFTVEAINTYYYEKLAGQSHSTKQEIPDKRDENEGELNLSGFTNLTRLDCDNNKLNKLDLSDCSNLEVFYCRGNKLTNVIYPSNSEKLTVINVRNNNLEEQNLLVFNRFISLTHLIIGNDNSYEKKINQDSGLENLPKSVGTLTCETIPNGKFKVNKIREELALYDNSIEKGYDDISKFKVEDIEGLEAELNLNKCLKLKELNCGYNKLTKLDLSGLNELEKVKCHNNCLESFDYSSLNPKNSDEDIQQGFFTNHFFGSLEPLKNLTKLKNLNISNTDIDTGIEHLPDSLEKAYCDFEERPDSKVKNIQEKLDSLLTKKKLDRMYPDKSAKILNNLYSEGLKGHLDLSDYKDLEDLRCHKNALTSINLSKNTKLKKFYCYNNKLKEINLRNNINLEELNCKDNSLTSLVGIENCSKLFNLEFSGNYFSVEEKKVIDELFEKLRNFDVESKGKEREIIKELDISNQELNGKLELGGFSGLKHLTCRNNQLTEIDLSDCPKLVSIDCRNNKLNKLSFAESCNLKELQASNNEFTSVEQIFSKIEDKTKDKYSASTLTHFDINKNRIREGKLSNFAKFKNLKSLYIGSNDESKQNKFTGSLEDLKNLNELLEIDICGSGIEVENFLRGKIKKINREPLLEKQKSKETKLEKIYYVDSKDNKRDVKESVKTEIEECYDKEGNFYDVKKLKSGKISFHETAGVKSMVKTPFDEVPEDATSDLSAGGIKSLNKALKTLKLCINQNDPNEKQHEVPKMREYYGNATVTLVAIHETVGEETMKKLLNSFEKGERRGRTIALDGIYSIIGLLPYGDKVKVNYEKGPESVLREVMFIAAKNGYGEPLAWHGSGSKKPGLCWVPEIDAKSGSSSVKGSWKDSGIYKKEVEETVDDLLRIEEGYENLEKLGVKEKQFIIGLDNQQYQTQIEEEVQMKEKQYLYGNIDYTSLVKARNFLAEILQNAKNDYEKTGVVKAFEFCYELAWRLMKKIIRFHGTELDSVRDVFREANKLKIITDAEK</sequence>
<dbReference type="Pfam" id="PF06985">
    <property type="entry name" value="HET"/>
    <property type="match status" value="1"/>
</dbReference>
<gene>
    <name evidence="4" type="ORF">ALEPTO_LOCUS15</name>
</gene>
<keyword evidence="2" id="KW-0677">Repeat</keyword>
<dbReference type="SUPFAM" id="SSF52058">
    <property type="entry name" value="L domain-like"/>
    <property type="match status" value="1"/>
</dbReference>
<dbReference type="PROSITE" id="PS51450">
    <property type="entry name" value="LRR"/>
    <property type="match status" value="1"/>
</dbReference>
<dbReference type="GO" id="GO:0003677">
    <property type="term" value="F:DNA binding"/>
    <property type="evidence" value="ECO:0007669"/>
    <property type="project" value="InterPro"/>
</dbReference>
<evidence type="ECO:0000256" key="2">
    <source>
        <dbReference type="ARBA" id="ARBA00022737"/>
    </source>
</evidence>
<dbReference type="InterPro" id="IPR001611">
    <property type="entry name" value="Leu-rich_rpt"/>
</dbReference>
<organism evidence="4 5">
    <name type="scientific">Ambispora leptoticha</name>
    <dbReference type="NCBI Taxonomy" id="144679"/>
    <lineage>
        <taxon>Eukaryota</taxon>
        <taxon>Fungi</taxon>
        <taxon>Fungi incertae sedis</taxon>
        <taxon>Mucoromycota</taxon>
        <taxon>Glomeromycotina</taxon>
        <taxon>Glomeromycetes</taxon>
        <taxon>Archaeosporales</taxon>
        <taxon>Ambisporaceae</taxon>
        <taxon>Ambispora</taxon>
    </lineage>
</organism>
<evidence type="ECO:0000259" key="3">
    <source>
        <dbReference type="Pfam" id="PF06985"/>
    </source>
</evidence>
<dbReference type="SUPFAM" id="SSF81593">
    <property type="entry name" value="Nucleotidyltransferase substrate binding subunit/domain"/>
    <property type="match status" value="1"/>
</dbReference>
<protein>
    <submittedName>
        <fullName evidence="4">6944_t:CDS:1</fullName>
    </submittedName>
</protein>
<evidence type="ECO:0000313" key="4">
    <source>
        <dbReference type="EMBL" id="CAG8437381.1"/>
    </source>
</evidence>